<dbReference type="KEGG" id="apuu:APUU_61033S"/>
<dbReference type="Pfam" id="PF11951">
    <property type="entry name" value="Fungal_trans_2"/>
    <property type="match status" value="1"/>
</dbReference>
<protein>
    <submittedName>
        <fullName evidence="1">Uncharacterized protein</fullName>
    </submittedName>
</protein>
<dbReference type="GeneID" id="64977982"/>
<reference evidence="1" key="1">
    <citation type="submission" date="2021-01" db="EMBL/GenBank/DDBJ databases">
        <authorList>
            <consortium name="Aspergillus puulaauensis MK2 genome sequencing consortium"/>
            <person name="Kazuki M."/>
            <person name="Futagami T."/>
        </authorList>
    </citation>
    <scope>NUCLEOTIDE SEQUENCE</scope>
    <source>
        <strain evidence="1">MK2</strain>
    </source>
</reference>
<name>A0A7R8ASQ3_9EURO</name>
<keyword evidence="2" id="KW-1185">Reference proteome</keyword>
<evidence type="ECO:0000313" key="1">
    <source>
        <dbReference type="EMBL" id="BCS27985.1"/>
    </source>
</evidence>
<organism evidence="1 2">
    <name type="scientific">Aspergillus puulaauensis</name>
    <dbReference type="NCBI Taxonomy" id="1220207"/>
    <lineage>
        <taxon>Eukaryota</taxon>
        <taxon>Fungi</taxon>
        <taxon>Dikarya</taxon>
        <taxon>Ascomycota</taxon>
        <taxon>Pezizomycotina</taxon>
        <taxon>Eurotiomycetes</taxon>
        <taxon>Eurotiomycetidae</taxon>
        <taxon>Eurotiales</taxon>
        <taxon>Aspergillaceae</taxon>
        <taxon>Aspergillus</taxon>
    </lineage>
</organism>
<dbReference type="RefSeq" id="XP_041560171.1">
    <property type="nucleotide sequence ID" value="XM_041694330.1"/>
</dbReference>
<dbReference type="OrthoDB" id="2015447at2759"/>
<dbReference type="EMBL" id="AP024448">
    <property type="protein sequence ID" value="BCS27985.1"/>
    <property type="molecule type" value="Genomic_DNA"/>
</dbReference>
<proteinExistence type="predicted"/>
<reference evidence="1" key="2">
    <citation type="submission" date="2021-02" db="EMBL/GenBank/DDBJ databases">
        <title>Aspergillus puulaauensis MK2 genome sequence.</title>
        <authorList>
            <person name="Futagami T."/>
            <person name="Mori K."/>
            <person name="Kadooka C."/>
            <person name="Tanaka T."/>
        </authorList>
    </citation>
    <scope>NUCLEOTIDE SEQUENCE</scope>
    <source>
        <strain evidence="1">MK2</strain>
    </source>
</reference>
<evidence type="ECO:0000313" key="2">
    <source>
        <dbReference type="Proteomes" id="UP000654913"/>
    </source>
</evidence>
<accession>A0A7R8ASQ3</accession>
<gene>
    <name evidence="1" type="ORF">APUU_61033S</name>
</gene>
<dbReference type="InterPro" id="IPR021858">
    <property type="entry name" value="Fun_TF"/>
</dbReference>
<dbReference type="Proteomes" id="UP000654913">
    <property type="component" value="Chromosome 6"/>
</dbReference>
<sequence length="234" mass="27293">MGKSYIDFLVGWEIHDPWSFYELAGCPGALIVQISKLTQLAEQREIALSMEWLTFNEEPVWKIHKEISEWNDESFQLPDNTSKYEHLADADAEELIHEQHDRYHCVEAWRYALLLYIERLFGTSGRQLRRLEITISARQILDHVRCCRQSSQAQKQLLLPVFLAGSEAQDEEQRQFANAYCLFWEQKSRYGMFSSVPVLLNEIWSTGQWWGAVIDSKTRKPSMSKQGATQLLFG</sequence>
<dbReference type="AlphaFoldDB" id="A0A7R8ASQ3"/>